<comment type="caution">
    <text evidence="8">The sequence shown here is derived from an EMBL/GenBank/DDBJ whole genome shotgun (WGS) entry which is preliminary data.</text>
</comment>
<dbReference type="EMBL" id="JAQAGZ010000007">
    <property type="protein sequence ID" value="MCZ8513131.1"/>
    <property type="molecule type" value="Genomic_DNA"/>
</dbReference>
<feature type="transmembrane region" description="Helical" evidence="6">
    <location>
        <begin position="158"/>
        <end position="177"/>
    </location>
</feature>
<evidence type="ECO:0000256" key="5">
    <source>
        <dbReference type="ARBA" id="ARBA00023136"/>
    </source>
</evidence>
<dbReference type="InterPro" id="IPR036259">
    <property type="entry name" value="MFS_trans_sf"/>
</dbReference>
<evidence type="ECO:0000256" key="4">
    <source>
        <dbReference type="ARBA" id="ARBA00022989"/>
    </source>
</evidence>
<evidence type="ECO:0000259" key="7">
    <source>
        <dbReference type="PROSITE" id="PS50850"/>
    </source>
</evidence>
<dbReference type="CDD" id="cd17328">
    <property type="entry name" value="MFS_spinster_like"/>
    <property type="match status" value="1"/>
</dbReference>
<evidence type="ECO:0000256" key="1">
    <source>
        <dbReference type="ARBA" id="ARBA00004651"/>
    </source>
</evidence>
<evidence type="ECO:0000313" key="9">
    <source>
        <dbReference type="Proteomes" id="UP001527882"/>
    </source>
</evidence>
<dbReference type="SUPFAM" id="SSF103473">
    <property type="entry name" value="MFS general substrate transporter"/>
    <property type="match status" value="1"/>
</dbReference>
<organism evidence="8 9">
    <name type="scientific">Paenibacillus gyeongsangnamensis</name>
    <dbReference type="NCBI Taxonomy" id="3388067"/>
    <lineage>
        <taxon>Bacteria</taxon>
        <taxon>Bacillati</taxon>
        <taxon>Bacillota</taxon>
        <taxon>Bacilli</taxon>
        <taxon>Bacillales</taxon>
        <taxon>Paenibacillaceae</taxon>
        <taxon>Paenibacillus</taxon>
    </lineage>
</organism>
<dbReference type="Gene3D" id="1.20.1250.20">
    <property type="entry name" value="MFS general substrate transporter like domains"/>
    <property type="match status" value="2"/>
</dbReference>
<accession>A0ABT4Q8C6</accession>
<feature type="transmembrane region" description="Helical" evidence="6">
    <location>
        <begin position="342"/>
        <end position="362"/>
    </location>
</feature>
<dbReference type="PANTHER" id="PTHR23505:SF79">
    <property type="entry name" value="PROTEIN SPINSTER"/>
    <property type="match status" value="1"/>
</dbReference>
<feature type="transmembrane region" description="Helical" evidence="6">
    <location>
        <begin position="368"/>
        <end position="391"/>
    </location>
</feature>
<dbReference type="PANTHER" id="PTHR23505">
    <property type="entry name" value="SPINSTER"/>
    <property type="match status" value="1"/>
</dbReference>
<keyword evidence="5 6" id="KW-0472">Membrane</keyword>
<feature type="transmembrane region" description="Helical" evidence="6">
    <location>
        <begin position="97"/>
        <end position="118"/>
    </location>
</feature>
<sequence length="406" mass="43561">MTRGRIFTLFLLMNIVNYLDRYITSGVLPLLKEHFHATDLMLGSLGTAFMITYSFTALPFGIWSDRWKPHKVAAIGVGIWSVATFLSSFAWSLSSLFLFRSFVGLGEAAYAATASAILSGQFPKDRRSIVLGLFNLGIPVGGAAGVLLGGVIGAQVGWQAAFALVGFPGLILAVLTWRLRIESSAVDADAAAPAGWRWNLQGIGSLFRNPAYMLACLGYSGISFAFGSIVLFAPSLFVRDFGYSLGQAGLVTGAIQVLAGLIGAPLGGWIGDAWQKRNPRGRAYILTLVMTLSAVFLFFGVAMHNITFFFFSTLFMLMHVGVASAFILDVTEKPLWNTSQSIALLIMHLLGDIPGSAIIGYISDRTSLSFSISLLPIPMVLAALFFLAAGLRSHVRFVSQGSISSS</sequence>
<keyword evidence="2" id="KW-0813">Transport</keyword>
<dbReference type="InterPro" id="IPR020846">
    <property type="entry name" value="MFS_dom"/>
</dbReference>
<dbReference type="Pfam" id="PF07690">
    <property type="entry name" value="MFS_1"/>
    <property type="match status" value="1"/>
</dbReference>
<comment type="subcellular location">
    <subcellularLocation>
        <location evidence="1">Cell membrane</location>
        <topology evidence="1">Multi-pass membrane protein</topology>
    </subcellularLocation>
</comment>
<dbReference type="InterPro" id="IPR044770">
    <property type="entry name" value="MFS_spinster-like"/>
</dbReference>
<protein>
    <submittedName>
        <fullName evidence="8">MFS transporter</fullName>
    </submittedName>
</protein>
<dbReference type="InterPro" id="IPR011701">
    <property type="entry name" value="MFS"/>
</dbReference>
<keyword evidence="3 6" id="KW-0812">Transmembrane</keyword>
<feature type="transmembrane region" description="Helical" evidence="6">
    <location>
        <begin position="40"/>
        <end position="60"/>
    </location>
</feature>
<gene>
    <name evidence="8" type="ORF">O9H85_11990</name>
</gene>
<evidence type="ECO:0000256" key="2">
    <source>
        <dbReference type="ARBA" id="ARBA00022448"/>
    </source>
</evidence>
<evidence type="ECO:0000256" key="3">
    <source>
        <dbReference type="ARBA" id="ARBA00022692"/>
    </source>
</evidence>
<feature type="transmembrane region" description="Helical" evidence="6">
    <location>
        <begin position="72"/>
        <end position="91"/>
    </location>
</feature>
<dbReference type="Proteomes" id="UP001527882">
    <property type="component" value="Unassembled WGS sequence"/>
</dbReference>
<feature type="transmembrane region" description="Helical" evidence="6">
    <location>
        <begin position="253"/>
        <end position="271"/>
    </location>
</feature>
<feature type="domain" description="Major facilitator superfamily (MFS) profile" evidence="7">
    <location>
        <begin position="6"/>
        <end position="394"/>
    </location>
</feature>
<proteinExistence type="predicted"/>
<dbReference type="RefSeq" id="WP_269881619.1">
    <property type="nucleotide sequence ID" value="NZ_JAQAGZ010000007.1"/>
</dbReference>
<feature type="transmembrane region" description="Helical" evidence="6">
    <location>
        <begin position="211"/>
        <end position="233"/>
    </location>
</feature>
<name>A0ABT4Q8C6_9BACL</name>
<reference evidence="8 9" key="1">
    <citation type="submission" date="2022-12" db="EMBL/GenBank/DDBJ databases">
        <title>Draft genome sequence of Paenibacillus sp. dW9.</title>
        <authorList>
            <person name="Choi E.-W."/>
            <person name="Kim D.-U."/>
        </authorList>
    </citation>
    <scope>NUCLEOTIDE SEQUENCE [LARGE SCALE GENOMIC DNA]</scope>
    <source>
        <strain evidence="9">dW9</strain>
    </source>
</reference>
<feature type="transmembrane region" description="Helical" evidence="6">
    <location>
        <begin position="130"/>
        <end position="152"/>
    </location>
</feature>
<keyword evidence="9" id="KW-1185">Reference proteome</keyword>
<evidence type="ECO:0000256" key="6">
    <source>
        <dbReference type="SAM" id="Phobius"/>
    </source>
</evidence>
<evidence type="ECO:0000313" key="8">
    <source>
        <dbReference type="EMBL" id="MCZ8513131.1"/>
    </source>
</evidence>
<keyword evidence="4 6" id="KW-1133">Transmembrane helix</keyword>
<feature type="transmembrane region" description="Helical" evidence="6">
    <location>
        <begin position="308"/>
        <end position="330"/>
    </location>
</feature>
<dbReference type="PROSITE" id="PS50850">
    <property type="entry name" value="MFS"/>
    <property type="match status" value="1"/>
</dbReference>
<feature type="transmembrane region" description="Helical" evidence="6">
    <location>
        <begin position="283"/>
        <end position="302"/>
    </location>
</feature>